<reference evidence="2 3" key="1">
    <citation type="submission" date="2019-12" db="EMBL/GenBank/DDBJ databases">
        <title>Deinococcus sp. HMF7620 Genome sequencing and assembly.</title>
        <authorList>
            <person name="Kang H."/>
            <person name="Kim H."/>
            <person name="Joh K."/>
        </authorList>
    </citation>
    <scope>NUCLEOTIDE SEQUENCE [LARGE SCALE GENOMIC DNA]</scope>
    <source>
        <strain evidence="2 3">HMF7620</strain>
    </source>
</reference>
<dbReference type="Pfam" id="PF11706">
    <property type="entry name" value="zf-CGNR"/>
    <property type="match status" value="1"/>
</dbReference>
<evidence type="ECO:0000313" key="3">
    <source>
        <dbReference type="Proteomes" id="UP000483286"/>
    </source>
</evidence>
<dbReference type="InterPro" id="IPR021005">
    <property type="entry name" value="Znf_CGNR"/>
</dbReference>
<proteinExistence type="predicted"/>
<evidence type="ECO:0000259" key="1">
    <source>
        <dbReference type="Pfam" id="PF11706"/>
    </source>
</evidence>
<feature type="domain" description="Zinc finger CGNR" evidence="1">
    <location>
        <begin position="130"/>
        <end position="173"/>
    </location>
</feature>
<dbReference type="InterPro" id="IPR010852">
    <property type="entry name" value="ABATE"/>
</dbReference>
<dbReference type="Gene3D" id="1.10.3300.10">
    <property type="entry name" value="Jann2411-like domain"/>
    <property type="match status" value="1"/>
</dbReference>
<dbReference type="AlphaFoldDB" id="A0A7C9LP19"/>
<dbReference type="Proteomes" id="UP000483286">
    <property type="component" value="Unassembled WGS sequence"/>
</dbReference>
<dbReference type="SUPFAM" id="SSF160904">
    <property type="entry name" value="Jann2411-like"/>
    <property type="match status" value="1"/>
</dbReference>
<protein>
    <recommendedName>
        <fullName evidence="1">Zinc finger CGNR domain-containing protein</fullName>
    </recommendedName>
</protein>
<evidence type="ECO:0000313" key="2">
    <source>
        <dbReference type="EMBL" id="MVN85641.1"/>
    </source>
</evidence>
<dbReference type="PANTHER" id="PTHR35525">
    <property type="entry name" value="BLL6575 PROTEIN"/>
    <property type="match status" value="1"/>
</dbReference>
<dbReference type="PANTHER" id="PTHR35525:SF3">
    <property type="entry name" value="BLL6575 PROTEIN"/>
    <property type="match status" value="1"/>
</dbReference>
<gene>
    <name evidence="2" type="ORF">GO986_02565</name>
</gene>
<dbReference type="RefSeq" id="WP_157457639.1">
    <property type="nucleotide sequence ID" value="NZ_WQLB01000002.1"/>
</dbReference>
<comment type="caution">
    <text evidence="2">The sequence shown here is derived from an EMBL/GenBank/DDBJ whole genome shotgun (WGS) entry which is preliminary data.</text>
</comment>
<dbReference type="EMBL" id="WQLB01000002">
    <property type="protein sequence ID" value="MVN85641.1"/>
    <property type="molecule type" value="Genomic_DNA"/>
</dbReference>
<keyword evidence="3" id="KW-1185">Reference proteome</keyword>
<sequence length="178" mass="19668">MPEHREGTPEKFRVLESFLWHDFADGTPDWLVWNQRLWPEVPEAEVATSGETALQLHRALRSLQAHNNGIDSGAPDEAAALLNQLIATHGVRPAVGAEGQVALTTAAQGNPAARLLVLALQAMQLGVWRRFKVCRDATCGASYFDASKAAVKAWCSMDTCGSRNKMRRYRTRRLQEGT</sequence>
<dbReference type="InterPro" id="IPR023286">
    <property type="entry name" value="ABATE_dom_sf"/>
</dbReference>
<accession>A0A7C9LP19</accession>
<name>A0A7C9LP19_9DEIO</name>
<organism evidence="2 3">
    <name type="scientific">Deinococcus arboris</name>
    <dbReference type="NCBI Taxonomy" id="2682977"/>
    <lineage>
        <taxon>Bacteria</taxon>
        <taxon>Thermotogati</taxon>
        <taxon>Deinococcota</taxon>
        <taxon>Deinococci</taxon>
        <taxon>Deinococcales</taxon>
        <taxon>Deinococcaceae</taxon>
        <taxon>Deinococcus</taxon>
    </lineage>
</organism>